<gene>
    <name evidence="1" type="ORF">PXEA_LOCUS5943</name>
</gene>
<dbReference type="AlphaFoldDB" id="A0A448WIC8"/>
<comment type="caution">
    <text evidence="1">The sequence shown here is derived from an EMBL/GenBank/DDBJ whole genome shotgun (WGS) entry which is preliminary data.</text>
</comment>
<dbReference type="EMBL" id="CAAALY010014961">
    <property type="protein sequence ID" value="VEL12503.1"/>
    <property type="molecule type" value="Genomic_DNA"/>
</dbReference>
<sequence length="245" mass="26876">MPRRTDAPSFPAPSYSPQSVVTLSFVRLCAISVQSLGSAQKRFFLPLRPLSAGHFSPSPSPEDGNHDDDEVRSRVMLARRGYSSKTVAFSHGFPFTLSSRINYDNNLLHPATVPAPLISAMLTASRSPPSFGRAREANYVSETFFLLHSAELASFASVSARYTVRILGHSGLPRPTDDLILRFFTSACVCILASVCPCLAFTCAYLPSWHGSPEPIAYLQPQTRGLAQLAWTGLDRSRLGRLRCR</sequence>
<keyword evidence="2" id="KW-1185">Reference proteome</keyword>
<proteinExistence type="predicted"/>
<name>A0A448WIC8_9PLAT</name>
<evidence type="ECO:0000313" key="2">
    <source>
        <dbReference type="Proteomes" id="UP000784294"/>
    </source>
</evidence>
<organism evidence="1 2">
    <name type="scientific">Protopolystoma xenopodis</name>
    <dbReference type="NCBI Taxonomy" id="117903"/>
    <lineage>
        <taxon>Eukaryota</taxon>
        <taxon>Metazoa</taxon>
        <taxon>Spiralia</taxon>
        <taxon>Lophotrochozoa</taxon>
        <taxon>Platyhelminthes</taxon>
        <taxon>Monogenea</taxon>
        <taxon>Polyopisthocotylea</taxon>
        <taxon>Polystomatidea</taxon>
        <taxon>Polystomatidae</taxon>
        <taxon>Protopolystoma</taxon>
    </lineage>
</organism>
<reference evidence="1" key="1">
    <citation type="submission" date="2018-11" db="EMBL/GenBank/DDBJ databases">
        <authorList>
            <consortium name="Pathogen Informatics"/>
        </authorList>
    </citation>
    <scope>NUCLEOTIDE SEQUENCE</scope>
</reference>
<protein>
    <submittedName>
        <fullName evidence="1">Uncharacterized protein</fullName>
    </submittedName>
</protein>
<dbReference type="Proteomes" id="UP000784294">
    <property type="component" value="Unassembled WGS sequence"/>
</dbReference>
<accession>A0A448WIC8</accession>
<evidence type="ECO:0000313" key="1">
    <source>
        <dbReference type="EMBL" id="VEL12503.1"/>
    </source>
</evidence>